<dbReference type="Proteomes" id="UP000239068">
    <property type="component" value="Unassembled WGS sequence"/>
</dbReference>
<evidence type="ECO:0000313" key="1">
    <source>
        <dbReference type="EMBL" id="PQJ81931.1"/>
    </source>
</evidence>
<dbReference type="RefSeq" id="WP_105020501.1">
    <property type="nucleotide sequence ID" value="NZ_VORP01000013.1"/>
</dbReference>
<evidence type="ECO:0000313" key="2">
    <source>
        <dbReference type="Proteomes" id="UP000239068"/>
    </source>
</evidence>
<accession>A0A2S7WX31</accession>
<sequence>MDMHTTPKEKAIEIYNMLELILNKLFNYKEHLFVCMDLYIAQRMQESYDSKKKAELVFWTNVKAEKEKLM</sequence>
<protein>
    <submittedName>
        <fullName evidence="1">Uncharacterized protein</fullName>
    </submittedName>
</protein>
<dbReference type="EMBL" id="MSCM01000001">
    <property type="protein sequence ID" value="PQJ81931.1"/>
    <property type="molecule type" value="Genomic_DNA"/>
</dbReference>
<proteinExistence type="predicted"/>
<name>A0A2S7WX31_9FLAO</name>
<dbReference type="AlphaFoldDB" id="A0A2S7WX31"/>
<comment type="caution">
    <text evidence="1">The sequence shown here is derived from an EMBL/GenBank/DDBJ whole genome shotgun (WGS) entry which is preliminary data.</text>
</comment>
<organism evidence="1 2">
    <name type="scientific">Polaribacter glomeratus</name>
    <dbReference type="NCBI Taxonomy" id="102"/>
    <lineage>
        <taxon>Bacteria</taxon>
        <taxon>Pseudomonadati</taxon>
        <taxon>Bacteroidota</taxon>
        <taxon>Flavobacteriia</taxon>
        <taxon>Flavobacteriales</taxon>
        <taxon>Flavobacteriaceae</taxon>
    </lineage>
</organism>
<reference evidence="1 2" key="1">
    <citation type="submission" date="2016-12" db="EMBL/GenBank/DDBJ databases">
        <title>Trade-off between light-utilization and light-protection in marine flavobacteria.</title>
        <authorList>
            <person name="Kumagai Y."/>
            <person name="Yoshizawa S."/>
            <person name="Kogure K."/>
            <person name="Iwasaki W."/>
        </authorList>
    </citation>
    <scope>NUCLEOTIDE SEQUENCE [LARGE SCALE GENOMIC DNA]</scope>
    <source>
        <strain evidence="1 2">ATCC 43844</strain>
    </source>
</reference>
<gene>
    <name evidence="1" type="ORF">BTO16_04800</name>
</gene>
<keyword evidence="2" id="KW-1185">Reference proteome</keyword>